<name>A0A1Y1WTE1_9FUNG</name>
<accession>A0A1Y1WTE1</accession>
<dbReference type="EMBL" id="MCFG01000278">
    <property type="protein sequence ID" value="ORX76797.1"/>
    <property type="molecule type" value="Genomic_DNA"/>
</dbReference>
<protein>
    <submittedName>
        <fullName evidence="1">Uncharacterized protein</fullName>
    </submittedName>
</protein>
<gene>
    <name evidence="1" type="ORF">BCR32DRAFT_271068</name>
</gene>
<dbReference type="STRING" id="1754192.A0A1Y1WTE1"/>
<organism evidence="1 2">
    <name type="scientific">Anaeromyces robustus</name>
    <dbReference type="NCBI Taxonomy" id="1754192"/>
    <lineage>
        <taxon>Eukaryota</taxon>
        <taxon>Fungi</taxon>
        <taxon>Fungi incertae sedis</taxon>
        <taxon>Chytridiomycota</taxon>
        <taxon>Chytridiomycota incertae sedis</taxon>
        <taxon>Neocallimastigomycetes</taxon>
        <taxon>Neocallimastigales</taxon>
        <taxon>Neocallimastigaceae</taxon>
        <taxon>Anaeromyces</taxon>
    </lineage>
</organism>
<dbReference type="OrthoDB" id="10687172at2759"/>
<comment type="caution">
    <text evidence="1">The sequence shown here is derived from an EMBL/GenBank/DDBJ whole genome shotgun (WGS) entry which is preliminary data.</text>
</comment>
<reference evidence="1 2" key="2">
    <citation type="submission" date="2016-08" db="EMBL/GenBank/DDBJ databases">
        <title>Pervasive Adenine N6-methylation of Active Genes in Fungi.</title>
        <authorList>
            <consortium name="DOE Joint Genome Institute"/>
            <person name="Mondo S.J."/>
            <person name="Dannebaum R.O."/>
            <person name="Kuo R.C."/>
            <person name="Labutti K."/>
            <person name="Haridas S."/>
            <person name="Kuo A."/>
            <person name="Salamov A."/>
            <person name="Ahrendt S.R."/>
            <person name="Lipzen A."/>
            <person name="Sullivan W."/>
            <person name="Andreopoulos W.B."/>
            <person name="Clum A."/>
            <person name="Lindquist E."/>
            <person name="Daum C."/>
            <person name="Ramamoorthy G.K."/>
            <person name="Gryganskyi A."/>
            <person name="Culley D."/>
            <person name="Magnuson J.K."/>
            <person name="James T.Y."/>
            <person name="O'Malley M.A."/>
            <person name="Stajich J.E."/>
            <person name="Spatafora J.W."/>
            <person name="Visel A."/>
            <person name="Grigoriev I.V."/>
        </authorList>
    </citation>
    <scope>NUCLEOTIDE SEQUENCE [LARGE SCALE GENOMIC DNA]</scope>
    <source>
        <strain evidence="1 2">S4</strain>
    </source>
</reference>
<sequence>MCSKTSRSNSCTTEALSNSESKCDGDEIITSYCIGKDKLIHGIISEGNSCQVTSQKFENDSFNILKIESGASFEIVDDIFQVDFETELYKLLSVKCDDDGNCSFGTDEHIVVNVNKYEISFNLSEGKTQNKKLGTEIRTGCSDIDSDGDNDFTASSIACIKSDTITDYCIHSDRFIYGITVTGTSCKLTNEPFTEDSYNNVVQIGTPIFKMVDLSTTDISSKLDKLFIVNCNDDGNCSRGAGKVIDSTGNSYEISLYEIENKKIGMIINDSCIVSNFATSDETACNNSDTITEYCIGIDNLIHGITGEGNLCKVTSQAFIDGSINILKIESSRKFEKIDVSQIDIEEEGLLYKLIIVKCDFSGNCSRGTDVIIDGTGNFYEISEDVTQNRKFVLDIKNSCIAGTISNPESVCKSTETITSYCIQDKIIHGIKEGSDGSCIVAGTFEDGSTNILKIESSKKFNKINVSKVNIEVEDLLYKLLIIDCDSSGNCSRGTGEVIDSTGNSYAILFYDIGNKKRSITDTADCTIEENKDHEQCKTETVDCSLEENKDHEQCKTETVDCSLEENKDHEQCKTETVDCSLEENKDHEQCKTETVDCSLEENKDHEQCKTETIDCTLEENKDHEQCKTETIDCTLEENKDHEQCKTETIDCTLEENKDHEQCKTETVDCSLEENKDHEQCKTETIDCSLEENKDHEQCKTETIDCSLERK</sequence>
<evidence type="ECO:0000313" key="1">
    <source>
        <dbReference type="EMBL" id="ORX76797.1"/>
    </source>
</evidence>
<dbReference type="Proteomes" id="UP000193944">
    <property type="component" value="Unassembled WGS sequence"/>
</dbReference>
<evidence type="ECO:0000313" key="2">
    <source>
        <dbReference type="Proteomes" id="UP000193944"/>
    </source>
</evidence>
<keyword evidence="2" id="KW-1185">Reference proteome</keyword>
<reference evidence="1 2" key="1">
    <citation type="submission" date="2016-08" db="EMBL/GenBank/DDBJ databases">
        <title>A Parts List for Fungal Cellulosomes Revealed by Comparative Genomics.</title>
        <authorList>
            <consortium name="DOE Joint Genome Institute"/>
            <person name="Haitjema C.H."/>
            <person name="Gilmore S.P."/>
            <person name="Henske J.K."/>
            <person name="Solomon K.V."/>
            <person name="De Groot R."/>
            <person name="Kuo A."/>
            <person name="Mondo S.J."/>
            <person name="Salamov A.A."/>
            <person name="Labutti K."/>
            <person name="Zhao Z."/>
            <person name="Chiniquy J."/>
            <person name="Barry K."/>
            <person name="Brewer H.M."/>
            <person name="Purvine S.O."/>
            <person name="Wright A.T."/>
            <person name="Boxma B."/>
            <person name="Van Alen T."/>
            <person name="Hackstein J.H."/>
            <person name="Baker S.E."/>
            <person name="Grigoriev I.V."/>
            <person name="O'Malley M.A."/>
        </authorList>
    </citation>
    <scope>NUCLEOTIDE SEQUENCE [LARGE SCALE GENOMIC DNA]</scope>
    <source>
        <strain evidence="1 2">S4</strain>
    </source>
</reference>
<proteinExistence type="predicted"/>
<dbReference type="AlphaFoldDB" id="A0A1Y1WTE1"/>